<dbReference type="EMBL" id="MCFG01000267">
    <property type="protein sequence ID" value="ORX77038.1"/>
    <property type="molecule type" value="Genomic_DNA"/>
</dbReference>
<evidence type="ECO:0000313" key="2">
    <source>
        <dbReference type="EMBL" id="ORX77038.1"/>
    </source>
</evidence>
<reference evidence="2 3" key="2">
    <citation type="submission" date="2016-08" db="EMBL/GenBank/DDBJ databases">
        <title>Pervasive Adenine N6-methylation of Active Genes in Fungi.</title>
        <authorList>
            <consortium name="DOE Joint Genome Institute"/>
            <person name="Mondo S.J."/>
            <person name="Dannebaum R.O."/>
            <person name="Kuo R.C."/>
            <person name="Labutti K."/>
            <person name="Haridas S."/>
            <person name="Kuo A."/>
            <person name="Salamov A."/>
            <person name="Ahrendt S.R."/>
            <person name="Lipzen A."/>
            <person name="Sullivan W."/>
            <person name="Andreopoulos W.B."/>
            <person name="Clum A."/>
            <person name="Lindquist E."/>
            <person name="Daum C."/>
            <person name="Ramamoorthy G.K."/>
            <person name="Gryganskyi A."/>
            <person name="Culley D."/>
            <person name="Magnuson J.K."/>
            <person name="James T.Y."/>
            <person name="O'Malley M.A."/>
            <person name="Stajich J.E."/>
            <person name="Spatafora J.W."/>
            <person name="Visel A."/>
            <person name="Grigoriev I.V."/>
        </authorList>
    </citation>
    <scope>NUCLEOTIDE SEQUENCE [LARGE SCALE GENOMIC DNA]</scope>
    <source>
        <strain evidence="2 3">S4</strain>
    </source>
</reference>
<protein>
    <submittedName>
        <fullName evidence="2">Uncharacterized protein</fullName>
    </submittedName>
</protein>
<feature type="transmembrane region" description="Helical" evidence="1">
    <location>
        <begin position="121"/>
        <end position="138"/>
    </location>
</feature>
<reference evidence="2 3" key="1">
    <citation type="submission" date="2016-08" db="EMBL/GenBank/DDBJ databases">
        <title>A Parts List for Fungal Cellulosomes Revealed by Comparative Genomics.</title>
        <authorList>
            <consortium name="DOE Joint Genome Institute"/>
            <person name="Haitjema C.H."/>
            <person name="Gilmore S.P."/>
            <person name="Henske J.K."/>
            <person name="Solomon K.V."/>
            <person name="De Groot R."/>
            <person name="Kuo A."/>
            <person name="Mondo S.J."/>
            <person name="Salamov A.A."/>
            <person name="Labutti K."/>
            <person name="Zhao Z."/>
            <person name="Chiniquy J."/>
            <person name="Barry K."/>
            <person name="Brewer H.M."/>
            <person name="Purvine S.O."/>
            <person name="Wright A.T."/>
            <person name="Boxma B."/>
            <person name="Van Alen T."/>
            <person name="Hackstein J.H."/>
            <person name="Baker S.E."/>
            <person name="Grigoriev I.V."/>
            <person name="O'Malley M.A."/>
        </authorList>
    </citation>
    <scope>NUCLEOTIDE SEQUENCE [LARGE SCALE GENOMIC DNA]</scope>
    <source>
        <strain evidence="2 3">S4</strain>
    </source>
</reference>
<feature type="transmembrane region" description="Helical" evidence="1">
    <location>
        <begin position="185"/>
        <end position="203"/>
    </location>
</feature>
<feature type="transmembrane region" description="Helical" evidence="1">
    <location>
        <begin position="561"/>
        <end position="581"/>
    </location>
</feature>
<dbReference type="AlphaFoldDB" id="A0A1Y1WUR8"/>
<gene>
    <name evidence="2" type="ORF">BCR32DRAFT_270911</name>
</gene>
<feature type="transmembrane region" description="Helical" evidence="1">
    <location>
        <begin position="1033"/>
        <end position="1053"/>
    </location>
</feature>
<accession>A0A1Y1WUR8</accession>
<evidence type="ECO:0000313" key="3">
    <source>
        <dbReference type="Proteomes" id="UP000193944"/>
    </source>
</evidence>
<dbReference type="InterPro" id="IPR052994">
    <property type="entry name" value="Tiny_macrocysts_regulators"/>
</dbReference>
<dbReference type="PANTHER" id="PTHR31600:SF2">
    <property type="entry name" value="GAMETE ENRICHED GENE 10 PROTEIN-RELATED"/>
    <property type="match status" value="1"/>
</dbReference>
<feature type="transmembrane region" description="Helical" evidence="1">
    <location>
        <begin position="158"/>
        <end position="179"/>
    </location>
</feature>
<feature type="transmembrane region" description="Helical" evidence="1">
    <location>
        <begin position="48"/>
        <end position="70"/>
    </location>
</feature>
<organism evidence="2 3">
    <name type="scientific">Anaeromyces robustus</name>
    <dbReference type="NCBI Taxonomy" id="1754192"/>
    <lineage>
        <taxon>Eukaryota</taxon>
        <taxon>Fungi</taxon>
        <taxon>Fungi incertae sedis</taxon>
        <taxon>Chytridiomycota</taxon>
        <taxon>Chytridiomycota incertae sedis</taxon>
        <taxon>Neocallimastigomycetes</taxon>
        <taxon>Neocallimastigales</taxon>
        <taxon>Neocallimastigaceae</taxon>
        <taxon>Anaeromyces</taxon>
    </lineage>
</organism>
<keyword evidence="1" id="KW-0472">Membrane</keyword>
<dbReference type="PANTHER" id="PTHR31600">
    <property type="entry name" value="TINY MACROCYSTS PROTEIN B-RELATED"/>
    <property type="match status" value="1"/>
</dbReference>
<keyword evidence="1" id="KW-1133">Transmembrane helix</keyword>
<keyword evidence="3" id="KW-1185">Reference proteome</keyword>
<proteinExistence type="predicted"/>
<comment type="caution">
    <text evidence="2">The sequence shown here is derived from an EMBL/GenBank/DDBJ whole genome shotgun (WGS) entry which is preliminary data.</text>
</comment>
<dbReference type="STRING" id="1754192.A0A1Y1WUR8"/>
<name>A0A1Y1WUR8_9FUNG</name>
<keyword evidence="1" id="KW-0812">Transmembrane</keyword>
<feature type="transmembrane region" description="Helical" evidence="1">
    <location>
        <begin position="811"/>
        <end position="832"/>
    </location>
</feature>
<sequence>MEGMLCHRENLGYLLSYVLNFYGNSIYICREASTITNIPTCSSILNTIFNVITAVSVVVLLVVCFLYNTFYFDVNCLSKDRYCSTIYKAENNEILLAKFFLAFQQTLLPSLLDSNENIDKTLIRNLCIFFIGLIFLYISFAQLKSQPYYSETVNNYKFAVYFSIGVYSLFTFIMCILKINTNAIVGNLFILLYVVLFIGGYFLNSIYKNHLLKNIYKKFHEKESIKHLRESVSEDELKYGSEKLVKKNFYNSVERITNEVFIKKEIKVFNNYYECDIACRFLRKNRDIEAYNLMKSLFEEGISQFKHEANVYLIAWYYMHSMKVFYKNNNLIKKYDMELFNGDNVLSNSMDLKLDMRKKYLINKAESLTELEKKESSMNRTSNEVSSTLKLEELKNTAVMTHIEALKEIKTLFTKLRSSTNIKDILTYNTYVSNICKYQNSAYSQYNSIIREFPDEKETIKMYILFLTDVMGKEDVAYHYSNIFGTDKNDTVEKDDSSKIVKLKKKPINSSSNSLTSVPHSEDYSVASGLGKDIRKKLNSKNSMAKKFITPIKNFKLKMNLCIVLFIAIFAAQAVYIISVFNFGKNQTLNLNVNIHIPGTIKDAAVNSRILSLSLILNDSEVYAKYSEGLSGDIYILRDMCLVSVSETMSEEIVKKPLIVPVGNYAYDSYEKWLNEDEDIFDILFDPHFRYFMVNAKSGFDNSFADAKHILGDSILERFQVMEYLVIGSELLLCVIALMILYITYGPLKQATNKITYNAFRMYKYISKDSFEEVLTNYEEKIEGLCENYEVDKEVTDNRVKNDKSKSIRNIKLIISFIVIFIFIALGGIPALESIVDIRKLLKIINKSSDRYSLLKGIQLFTYEVLNQDRSLFLPEEPERILRDYIVRLEDIQEELKSGSYGGPTFDSYPELDFITKEKGCHRMYYDPSCDFMFYDPSYGYSEEVATLPINELIREYLYHVKMFLLDIEKGTKYQRVPFTSRENLRILFDQEINADFFRLQDGLMSNIIGDIQVVDSTLIENSITILDKNTNLAIYIMAIGSVVLIGIGYFIFNKMYDERVKQMESLVSFLFLMPQSVVNKNEKFKRFLETTQTDE</sequence>
<dbReference type="Proteomes" id="UP000193944">
    <property type="component" value="Unassembled WGS sequence"/>
</dbReference>
<dbReference type="OrthoDB" id="2150992at2759"/>
<evidence type="ECO:0000256" key="1">
    <source>
        <dbReference type="SAM" id="Phobius"/>
    </source>
</evidence>
<feature type="transmembrane region" description="Helical" evidence="1">
    <location>
        <begin position="724"/>
        <end position="745"/>
    </location>
</feature>